<evidence type="ECO:0000256" key="2">
    <source>
        <dbReference type="ARBA" id="ARBA00004167"/>
    </source>
</evidence>
<dbReference type="SUPFAM" id="SSF81544">
    <property type="entry name" value="Subunit IX of photosystem I reaction centre, PsaJ"/>
    <property type="match status" value="1"/>
</dbReference>
<evidence type="ECO:0000256" key="4">
    <source>
        <dbReference type="ARBA" id="ARBA00019868"/>
    </source>
</evidence>
<evidence type="ECO:0000313" key="10">
    <source>
        <dbReference type="EMBL" id="BAU62630.1"/>
    </source>
</evidence>
<keyword evidence="5 8" id="KW-0812">Transmembrane</keyword>
<dbReference type="GO" id="GO:0015979">
    <property type="term" value="P:photosynthesis"/>
    <property type="evidence" value="ECO:0007669"/>
    <property type="project" value="UniProtKB-UniRule"/>
</dbReference>
<dbReference type="PANTHER" id="PTHR36082:SF2">
    <property type="entry name" value="PHOTOSYSTEM I REACTION CENTER SUBUNIT IX"/>
    <property type="match status" value="1"/>
</dbReference>
<name>A0A140JZV3_9EUKA</name>
<dbReference type="EMBL" id="AP014949">
    <property type="protein sequence ID" value="BAU62630.1"/>
    <property type="molecule type" value="Genomic_DNA"/>
</dbReference>
<organism evidence="10">
    <name type="scientific">Lotharella vacuolata</name>
    <dbReference type="NCBI Taxonomy" id="74820"/>
    <lineage>
        <taxon>Eukaryota</taxon>
        <taxon>Sar</taxon>
        <taxon>Rhizaria</taxon>
        <taxon>Cercozoa</taxon>
        <taxon>Chlorarachniophyceae</taxon>
        <taxon>Lotharella</taxon>
    </lineage>
</organism>
<evidence type="ECO:0000256" key="5">
    <source>
        <dbReference type="ARBA" id="ARBA00022692"/>
    </source>
</evidence>
<protein>
    <recommendedName>
        <fullName evidence="4 8">Photosystem I reaction center subunit IX</fullName>
    </recommendedName>
</protein>
<dbReference type="RefSeq" id="YP_009240496.1">
    <property type="nucleotide sequence ID" value="NC_029743.1"/>
</dbReference>
<keyword evidence="8" id="KW-0603">Photosystem I</keyword>
<dbReference type="InterPro" id="IPR002615">
    <property type="entry name" value="PSI_PsaJ"/>
</dbReference>
<comment type="function">
    <text evidence="1 8">May help in the organization of the PsaE and PsaF subunits.</text>
</comment>
<evidence type="ECO:0000256" key="8">
    <source>
        <dbReference type="HAMAP-Rule" id="MF_00522"/>
    </source>
</evidence>
<evidence type="ECO:0000256" key="7">
    <source>
        <dbReference type="ARBA" id="ARBA00023136"/>
    </source>
</evidence>
<proteinExistence type="inferred from homology"/>
<evidence type="ECO:0000256" key="6">
    <source>
        <dbReference type="ARBA" id="ARBA00022989"/>
    </source>
</evidence>
<gene>
    <name evidence="8 10" type="primary">psaJ</name>
</gene>
<dbReference type="HAMAP" id="MF_00522">
    <property type="entry name" value="PSI_PsaJ"/>
    <property type="match status" value="1"/>
</dbReference>
<dbReference type="GO" id="GO:0042651">
    <property type="term" value="C:thylakoid membrane"/>
    <property type="evidence" value="ECO:0007669"/>
    <property type="project" value="UniProtKB-UniRule"/>
</dbReference>
<dbReference type="GeneID" id="27110181"/>
<evidence type="ECO:0000256" key="3">
    <source>
        <dbReference type="ARBA" id="ARBA00006318"/>
    </source>
</evidence>
<reference evidence="10" key="1">
    <citation type="journal article" date="2016" name="J. Plant Res.">
        <title>Plastid genome sequences of Gymnochlora stellata, Lotharella vacuolata, and Partenskyella glossopodia reveal remarkable structural conservation among chlorarachniophyte species.</title>
        <authorList>
            <person name="Suzuki S."/>
            <person name="Hirakawa Y."/>
            <person name="Kofuji R."/>
            <person name="Sugita M."/>
            <person name="Ishida K."/>
        </authorList>
    </citation>
    <scope>NUCLEOTIDE SEQUENCE</scope>
    <source>
        <strain evidence="10">CCMP240</strain>
    </source>
</reference>
<evidence type="ECO:0000256" key="9">
    <source>
        <dbReference type="SAM" id="Phobius"/>
    </source>
</evidence>
<keyword evidence="7 8" id="KW-0472">Membrane</keyword>
<keyword evidence="10" id="KW-0934">Plastid</keyword>
<accession>A0A140JZV3</accession>
<keyword evidence="8" id="KW-0793">Thylakoid</keyword>
<keyword evidence="8" id="KW-0602">Photosynthesis</keyword>
<sequence length="43" mass="5079">MNGFQRWLLSIPVFLTIWLSFTAALIIEINRFFPDSLVFSLNF</sequence>
<evidence type="ECO:0000256" key="1">
    <source>
        <dbReference type="ARBA" id="ARBA00002115"/>
    </source>
</evidence>
<comment type="subcellular location">
    <subcellularLocation>
        <location evidence="8">Cellular thylakoid membrane</location>
        <topology evidence="8">Single-pass membrane protein</topology>
    </subcellularLocation>
    <subcellularLocation>
        <location evidence="2">Membrane</location>
        <topology evidence="2">Single-pass membrane protein</topology>
    </subcellularLocation>
</comment>
<dbReference type="Gene3D" id="1.20.5.510">
    <property type="entry name" value="Single helix bin"/>
    <property type="match status" value="1"/>
</dbReference>
<comment type="similarity">
    <text evidence="3 8">Belongs to the PsaJ family.</text>
</comment>
<dbReference type="GO" id="GO:0009522">
    <property type="term" value="C:photosystem I"/>
    <property type="evidence" value="ECO:0007669"/>
    <property type="project" value="UniProtKB-KW"/>
</dbReference>
<dbReference type="PANTHER" id="PTHR36082">
    <property type="match status" value="1"/>
</dbReference>
<keyword evidence="6 8" id="KW-1133">Transmembrane helix</keyword>
<dbReference type="InterPro" id="IPR036062">
    <property type="entry name" value="PSI_PsaJ_sf"/>
</dbReference>
<geneLocation type="plastid" evidence="10"/>
<dbReference type="AlphaFoldDB" id="A0A140JZV3"/>
<dbReference type="Pfam" id="PF01701">
    <property type="entry name" value="PSI_PsaJ"/>
    <property type="match status" value="1"/>
</dbReference>
<feature type="transmembrane region" description="Helical" evidence="9">
    <location>
        <begin position="7"/>
        <end position="27"/>
    </location>
</feature>